<organism evidence="1 2">
    <name type="scientific">Arcticibacterium luteifluviistationis</name>
    <dbReference type="NCBI Taxonomy" id="1784714"/>
    <lineage>
        <taxon>Bacteria</taxon>
        <taxon>Pseudomonadati</taxon>
        <taxon>Bacteroidota</taxon>
        <taxon>Cytophagia</taxon>
        <taxon>Cytophagales</taxon>
        <taxon>Leadbetterellaceae</taxon>
        <taxon>Arcticibacterium</taxon>
    </lineage>
</organism>
<dbReference type="EMBL" id="CP029480">
    <property type="protein sequence ID" value="AWV97166.1"/>
    <property type="molecule type" value="Genomic_DNA"/>
</dbReference>
<dbReference type="KEGG" id="als:DJ013_02840"/>
<name>A0A2Z4G7J3_9BACT</name>
<gene>
    <name evidence="1" type="ORF">DJ013_02840</name>
</gene>
<dbReference type="Proteomes" id="UP000249873">
    <property type="component" value="Chromosome"/>
</dbReference>
<dbReference type="RefSeq" id="WP_111370268.1">
    <property type="nucleotide sequence ID" value="NZ_CP029480.1"/>
</dbReference>
<evidence type="ECO:0000313" key="2">
    <source>
        <dbReference type="Proteomes" id="UP000249873"/>
    </source>
</evidence>
<dbReference type="AlphaFoldDB" id="A0A2Z4G7J3"/>
<sequence>MAKLIKFILPLLVFLLSGYNSFSKQETICHSSTEIVSLDASSFQTDRLVKVGAFQKKGLGHEDYLIEVEEEEEEVIYFENNFESGNFITALFCVSSYTFPVGSVYNGTPVCESLSSNKRYVLFGVFEI</sequence>
<keyword evidence="2" id="KW-1185">Reference proteome</keyword>
<reference evidence="1 2" key="1">
    <citation type="submission" date="2018-05" db="EMBL/GenBank/DDBJ databases">
        <title>Complete genome sequence of Arcticibacterium luteifluviistationis SM1504T, a cytophagaceae bacterium isolated from Arctic surface seawater.</title>
        <authorList>
            <person name="Li Y."/>
            <person name="Qin Q.-L."/>
        </authorList>
    </citation>
    <scope>NUCLEOTIDE SEQUENCE [LARGE SCALE GENOMIC DNA]</scope>
    <source>
        <strain evidence="1 2">SM1504</strain>
    </source>
</reference>
<proteinExistence type="predicted"/>
<protein>
    <submittedName>
        <fullName evidence="1">Uncharacterized protein</fullName>
    </submittedName>
</protein>
<evidence type="ECO:0000313" key="1">
    <source>
        <dbReference type="EMBL" id="AWV97166.1"/>
    </source>
</evidence>
<accession>A0A2Z4G7J3</accession>